<dbReference type="Proteomes" id="UP001152876">
    <property type="component" value="Unassembled WGS sequence"/>
</dbReference>
<reference evidence="1" key="1">
    <citation type="submission" date="2013-01" db="EMBL/GenBank/DDBJ databases">
        <title>Genome draft of Hydrogenophaga taeniospiralis 2K1.</title>
        <authorList>
            <person name="Gomila M."/>
            <person name="Lalucat J."/>
        </authorList>
    </citation>
    <scope>NUCLEOTIDE SEQUENCE</scope>
    <source>
        <strain evidence="1">CCUG 15921</strain>
    </source>
</reference>
<dbReference type="RefSeq" id="WP_068167034.1">
    <property type="nucleotide sequence ID" value="NZ_AOGK01000005.1"/>
</dbReference>
<sequence>MSFKGASSDRQPFLSAGQVGRLIALACALCLAAVTGQADTRDPDACIDPVSYLALDPAVVGKDSNGMAALGSYERISPDGRFVLRSFSGSLLGHVSLIELPVEPSGALQAYRTPLSNEAFPVQGSWRFLVDVNGSHYRLSDVLHRQKKSQPLFAGGMRGFYAAASELPAAEVPDPSLIWIRSMSWPQGDRTGQGTGPLQVRTLGLRDHGGRVDVVHDTGAQFICAHRQSVDGNVYTLPMISVDGLEFSAIPINPRQGRPSMRVYGLATGALDEEHPCDLRWDLRATPGKAVFGFATSAPAMLVYTSNSSVYFLDRRLPPETGAFQVEDLRTLVLASAFPGLTRDGRIVFGATWKDCPPSGPCVGRSGYVVADPYQNPAYRNHWKARNATAPKACITRREVMAERRRFADQHGLQP</sequence>
<keyword evidence="2" id="KW-1185">Reference proteome</keyword>
<name>A0A9X4SEI7_9BURK</name>
<dbReference type="OrthoDB" id="8880827at2"/>
<accession>A0A9X4SEI7</accession>
<gene>
    <name evidence="1" type="ORF">H010_07591</name>
</gene>
<evidence type="ECO:0000313" key="2">
    <source>
        <dbReference type="Proteomes" id="UP001152876"/>
    </source>
</evidence>
<proteinExistence type="predicted"/>
<dbReference type="EMBL" id="AOGK01000005">
    <property type="protein sequence ID" value="MDG5975106.1"/>
    <property type="molecule type" value="Genomic_DNA"/>
</dbReference>
<dbReference type="AlphaFoldDB" id="A0A9X4SEI7"/>
<evidence type="ECO:0000313" key="1">
    <source>
        <dbReference type="EMBL" id="MDG5975106.1"/>
    </source>
</evidence>
<comment type="caution">
    <text evidence="1">The sequence shown here is derived from an EMBL/GenBank/DDBJ whole genome shotgun (WGS) entry which is preliminary data.</text>
</comment>
<protein>
    <submittedName>
        <fullName evidence="1">Uncharacterized protein</fullName>
    </submittedName>
</protein>
<organism evidence="1 2">
    <name type="scientific">Hydrogenophaga taeniospiralis CCUG 15921</name>
    <dbReference type="NCBI Taxonomy" id="1281780"/>
    <lineage>
        <taxon>Bacteria</taxon>
        <taxon>Pseudomonadati</taxon>
        <taxon>Pseudomonadota</taxon>
        <taxon>Betaproteobacteria</taxon>
        <taxon>Burkholderiales</taxon>
        <taxon>Comamonadaceae</taxon>
        <taxon>Hydrogenophaga</taxon>
    </lineage>
</organism>